<dbReference type="InterPro" id="IPR015943">
    <property type="entry name" value="WD40/YVTN_repeat-like_dom_sf"/>
</dbReference>
<dbReference type="GO" id="GO:0008104">
    <property type="term" value="P:intracellular protein localization"/>
    <property type="evidence" value="ECO:0007669"/>
    <property type="project" value="TreeGrafter"/>
</dbReference>
<dbReference type="GO" id="GO:0036064">
    <property type="term" value="C:ciliary basal body"/>
    <property type="evidence" value="ECO:0007669"/>
    <property type="project" value="TreeGrafter"/>
</dbReference>
<keyword evidence="1" id="KW-0175">Coiled coil</keyword>
<name>A0A212F4G0_DANPL</name>
<dbReference type="PANTHER" id="PTHR16074:SF4">
    <property type="entry name" value="BARDET-BIEDL SYNDROME 7 PROTEIN"/>
    <property type="match status" value="1"/>
</dbReference>
<dbReference type="GO" id="GO:0016020">
    <property type="term" value="C:membrane"/>
    <property type="evidence" value="ECO:0007669"/>
    <property type="project" value="TreeGrafter"/>
</dbReference>
<comment type="caution">
    <text evidence="4">The sequence shown here is derived from an EMBL/GenBank/DDBJ whole genome shotgun (WGS) entry which is preliminary data.</text>
</comment>
<dbReference type="GO" id="GO:0060271">
    <property type="term" value="P:cilium assembly"/>
    <property type="evidence" value="ECO:0007669"/>
    <property type="project" value="TreeGrafter"/>
</dbReference>
<reference evidence="4 5" key="1">
    <citation type="journal article" date="2011" name="Cell">
        <title>The monarch butterfly genome yields insights into long-distance migration.</title>
        <authorList>
            <person name="Zhan S."/>
            <person name="Merlin C."/>
            <person name="Boore J.L."/>
            <person name="Reppert S.M."/>
        </authorList>
    </citation>
    <scope>NUCLEOTIDE SEQUENCE [LARGE SCALE GENOMIC DNA]</scope>
    <source>
        <strain evidence="4">F-2</strain>
    </source>
</reference>
<proteinExistence type="predicted"/>
<dbReference type="InterPro" id="IPR036322">
    <property type="entry name" value="WD40_repeat_dom_sf"/>
</dbReference>
<dbReference type="STRING" id="278856.A0A212F4G0"/>
<dbReference type="Proteomes" id="UP000007151">
    <property type="component" value="Unassembled WGS sequence"/>
</dbReference>
<dbReference type="AlphaFoldDB" id="A0A212F4G0"/>
<dbReference type="GO" id="GO:0043005">
    <property type="term" value="C:neuron projection"/>
    <property type="evidence" value="ECO:0007669"/>
    <property type="project" value="TreeGrafter"/>
</dbReference>
<dbReference type="eggNOG" id="ENOG502QPS5">
    <property type="taxonomic scope" value="Eukaryota"/>
</dbReference>
<sequence length="505" mass="55713">MSYDLSRVDYTLCGITYPDTLKILPASDQKLKQRFVVGDKNGVLQCLSIKDEEPVVNFKTLPGKPITCVQLGSPAGNTSDKIFTASGNEVKGYNKKGKVFFAIETSVSETITSMSVIGNDLILCSGRTITFYRDLQELYTYICDDRVLDSTPFSTPNSVRVRLLVIIANKEALIVENGKLLQKLYVSAGPTSITVPPFIGHVDVSAIYGSADGSIGVLSYQESELNSKCLVPGAGLGSVTCLGWLNNSSGYHLAVGRHDGSIQLHLLNSENLNDKPRLKFTYFSGEPVTSVCGGVISTDEPELIAATFSGRIFGLRSNRFMPGNISSASLDVLATRRSKLEAEVAKLEKQAISEREKYQRNTRSFLSGVSVPPLLEIEYELTGATHNNWQEVKLISAVPLDVLFVYCENKLEIQTDSTAVLSICTQQENNSPELLATIRCQAGTRRLWMRIRILDDKETKMEGTRVLIYVLPTGAPRVARLIKLYLSLLPHYSKYESPDIENKQR</sequence>
<evidence type="ECO:0000259" key="3">
    <source>
        <dbReference type="Pfam" id="PF23743"/>
    </source>
</evidence>
<feature type="domain" description="BBS7 beta-propeller" evidence="3">
    <location>
        <begin position="21"/>
        <end position="316"/>
    </location>
</feature>
<dbReference type="InterPro" id="IPR056332">
    <property type="entry name" value="Beta-prop_BBS7"/>
</dbReference>
<dbReference type="InterPro" id="IPR056334">
    <property type="entry name" value="BBS7_GAE_dom"/>
</dbReference>
<dbReference type="PANTHER" id="PTHR16074">
    <property type="entry name" value="BARDET-BIEDL SYNDROME 7 PROTEIN"/>
    <property type="match status" value="1"/>
</dbReference>
<dbReference type="Gene3D" id="2.130.10.10">
    <property type="entry name" value="YVTN repeat-like/Quinoprotein amine dehydrogenase"/>
    <property type="match status" value="1"/>
</dbReference>
<dbReference type="EMBL" id="AGBW02010374">
    <property type="protein sequence ID" value="OWR48621.1"/>
    <property type="molecule type" value="Genomic_DNA"/>
</dbReference>
<evidence type="ECO:0000313" key="5">
    <source>
        <dbReference type="Proteomes" id="UP000007151"/>
    </source>
</evidence>
<organism evidence="4 5">
    <name type="scientific">Danaus plexippus plexippus</name>
    <dbReference type="NCBI Taxonomy" id="278856"/>
    <lineage>
        <taxon>Eukaryota</taxon>
        <taxon>Metazoa</taxon>
        <taxon>Ecdysozoa</taxon>
        <taxon>Arthropoda</taxon>
        <taxon>Hexapoda</taxon>
        <taxon>Insecta</taxon>
        <taxon>Pterygota</taxon>
        <taxon>Neoptera</taxon>
        <taxon>Endopterygota</taxon>
        <taxon>Lepidoptera</taxon>
        <taxon>Glossata</taxon>
        <taxon>Ditrysia</taxon>
        <taxon>Papilionoidea</taxon>
        <taxon>Nymphalidae</taxon>
        <taxon>Danainae</taxon>
        <taxon>Danaini</taxon>
        <taxon>Danaina</taxon>
        <taxon>Danaus</taxon>
        <taxon>Danaus</taxon>
    </lineage>
</organism>
<keyword evidence="5" id="KW-1185">Reference proteome</keyword>
<dbReference type="GO" id="GO:0005930">
    <property type="term" value="C:axoneme"/>
    <property type="evidence" value="ECO:0007669"/>
    <property type="project" value="TreeGrafter"/>
</dbReference>
<evidence type="ECO:0000313" key="4">
    <source>
        <dbReference type="EMBL" id="OWR48621.1"/>
    </source>
</evidence>
<feature type="coiled-coil region" evidence="1">
    <location>
        <begin position="330"/>
        <end position="357"/>
    </location>
</feature>
<dbReference type="KEGG" id="dpl:KGM_207476"/>
<dbReference type="Pfam" id="PF23743">
    <property type="entry name" value="Beta-prop_BBS7"/>
    <property type="match status" value="1"/>
</dbReference>
<evidence type="ECO:0000259" key="2">
    <source>
        <dbReference type="Pfam" id="PF23360"/>
    </source>
</evidence>
<dbReference type="GO" id="GO:0034464">
    <property type="term" value="C:BBSome"/>
    <property type="evidence" value="ECO:0007669"/>
    <property type="project" value="TreeGrafter"/>
</dbReference>
<protein>
    <submittedName>
        <fullName evidence="4">Bardet-Biedl syndrome 7</fullName>
    </submittedName>
</protein>
<gene>
    <name evidence="4" type="ORF">KGM_207476</name>
</gene>
<dbReference type="Pfam" id="PF23360">
    <property type="entry name" value="BBS7_GAE"/>
    <property type="match status" value="1"/>
</dbReference>
<dbReference type="InParanoid" id="A0A212F4G0"/>
<dbReference type="SUPFAM" id="SSF50978">
    <property type="entry name" value="WD40 repeat-like"/>
    <property type="match status" value="1"/>
</dbReference>
<feature type="domain" description="BBS7 GAE" evidence="2">
    <location>
        <begin position="373"/>
        <end position="483"/>
    </location>
</feature>
<evidence type="ECO:0000256" key="1">
    <source>
        <dbReference type="SAM" id="Coils"/>
    </source>
</evidence>
<accession>A0A212F4G0</accession>